<evidence type="ECO:0000256" key="1">
    <source>
        <dbReference type="ARBA" id="ARBA00007527"/>
    </source>
</evidence>
<keyword evidence="2" id="KW-0378">Hydrolase</keyword>
<keyword evidence="3" id="KW-0732">Signal</keyword>
<dbReference type="EMBL" id="JAPWTJ010000619">
    <property type="protein sequence ID" value="KAJ8976824.1"/>
    <property type="molecule type" value="Genomic_DNA"/>
</dbReference>
<dbReference type="InterPro" id="IPR004947">
    <property type="entry name" value="DNase_II"/>
</dbReference>
<dbReference type="PANTHER" id="PTHR10858:SF23">
    <property type="entry name" value="DEOXYRIBONUCLEASE II"/>
    <property type="match status" value="1"/>
</dbReference>
<proteinExistence type="inferred from homology"/>
<dbReference type="CDD" id="cd09121">
    <property type="entry name" value="PLDc_DNaseII_2"/>
    <property type="match status" value="1"/>
</dbReference>
<evidence type="ECO:0008006" key="6">
    <source>
        <dbReference type="Google" id="ProtNLM"/>
    </source>
</evidence>
<evidence type="ECO:0000256" key="3">
    <source>
        <dbReference type="SAM" id="SignalP"/>
    </source>
</evidence>
<reference evidence="4" key="1">
    <citation type="journal article" date="2023" name="Insect Mol. Biol.">
        <title>Genome sequencing provides insights into the evolution of gene families encoding plant cell wall-degrading enzymes in longhorned beetles.</title>
        <authorList>
            <person name="Shin N.R."/>
            <person name="Okamura Y."/>
            <person name="Kirsch R."/>
            <person name="Pauchet Y."/>
        </authorList>
    </citation>
    <scope>NUCLEOTIDE SEQUENCE</scope>
    <source>
        <strain evidence="4">MMC_N1</strain>
    </source>
</reference>
<evidence type="ECO:0000313" key="4">
    <source>
        <dbReference type="EMBL" id="KAJ8976824.1"/>
    </source>
</evidence>
<dbReference type="CDD" id="cd09120">
    <property type="entry name" value="PLDc_DNaseII_1"/>
    <property type="match status" value="1"/>
</dbReference>
<feature type="signal peptide" evidence="3">
    <location>
        <begin position="1"/>
        <end position="18"/>
    </location>
</feature>
<keyword evidence="5" id="KW-1185">Reference proteome</keyword>
<comment type="caution">
    <text evidence="4">The sequence shown here is derived from an EMBL/GenBank/DDBJ whole genome shotgun (WGS) entry which is preliminary data.</text>
</comment>
<protein>
    <recommendedName>
        <fullName evidence="6">Plancitoxin-1</fullName>
    </recommendedName>
</protein>
<feature type="chain" id="PRO_5045677104" description="Plancitoxin-1" evidence="3">
    <location>
        <begin position="19"/>
        <end position="406"/>
    </location>
</feature>
<evidence type="ECO:0000256" key="2">
    <source>
        <dbReference type="ARBA" id="ARBA00022801"/>
    </source>
</evidence>
<gene>
    <name evidence="4" type="ORF">NQ317_011820</name>
</gene>
<dbReference type="Proteomes" id="UP001162164">
    <property type="component" value="Unassembled WGS sequence"/>
</dbReference>
<name>A0ABQ9JGV1_9CUCU</name>
<sequence length="406" mass="45694">MNMLLQICLLSNILFVNSLQCVDESNKPVDWFVGYKIPEIKHDSKLLNTGVAYVYMTSEDYGSWKFSNISINSTESIIANTLRGLYSNKKNFTFILYNDQPPNRKINKNKGHNKGVVMIDKSNTGFWLVHSVPHFPQIGRAYIYPKTGAKYGQSFLCISMNFINLNKVGIQLQYNEPEIYSKNIDLNLEASLPELVKVAQNVTINNAPWYHVLNLESLNGTLFTSFAKSKNFNKDLYEDLVAPSLGTDLFVETWLNGAGRLPSNCSKQFKVNNIKSVYISSANVSFSSTDDHSKWAVTPPSDSKNWICIGDINRAEHQKVRGGGTVCLNNKQLALDYKKSAPGPTGWDGTFTQASESPDTSGIVEELLMAFAGLLYIILPTVKLRLEEENWRNLLMQDNIFKDILV</sequence>
<organism evidence="4 5">
    <name type="scientific">Molorchus minor</name>
    <dbReference type="NCBI Taxonomy" id="1323400"/>
    <lineage>
        <taxon>Eukaryota</taxon>
        <taxon>Metazoa</taxon>
        <taxon>Ecdysozoa</taxon>
        <taxon>Arthropoda</taxon>
        <taxon>Hexapoda</taxon>
        <taxon>Insecta</taxon>
        <taxon>Pterygota</taxon>
        <taxon>Neoptera</taxon>
        <taxon>Endopterygota</taxon>
        <taxon>Coleoptera</taxon>
        <taxon>Polyphaga</taxon>
        <taxon>Cucujiformia</taxon>
        <taxon>Chrysomeloidea</taxon>
        <taxon>Cerambycidae</taxon>
        <taxon>Lamiinae</taxon>
        <taxon>Monochamini</taxon>
        <taxon>Molorchus</taxon>
    </lineage>
</organism>
<evidence type="ECO:0000313" key="5">
    <source>
        <dbReference type="Proteomes" id="UP001162164"/>
    </source>
</evidence>
<dbReference type="Pfam" id="PF03265">
    <property type="entry name" value="DNase_II"/>
    <property type="match status" value="1"/>
</dbReference>
<accession>A0ABQ9JGV1</accession>
<comment type="similarity">
    <text evidence="1">Belongs to the DNase II family.</text>
</comment>
<dbReference type="PANTHER" id="PTHR10858">
    <property type="entry name" value="DEOXYRIBONUCLEASE II"/>
    <property type="match status" value="1"/>
</dbReference>